<proteinExistence type="predicted"/>
<sequence length="192" mass="22114">MSNEDVIKDTDTVEAAKSTIEDLDPIQLDDNDHNKKDYIGCKLQEPGKFCQVLTANADLFDFSHVDMMGIPKEIVVHKLNVDLFHPPVRQVSCKFNTIINDAVREEVEKLLENGSVRESKYPQWVANVVMVKKKNMKWRMCIDFTDLSKACPKDSFLLPHIDQLIDATTMHELLSFLDTYSCYNQILMEEED</sequence>
<evidence type="ECO:0000313" key="1">
    <source>
        <dbReference type="Proteomes" id="UP000189701"/>
    </source>
</evidence>
<keyword evidence="1" id="KW-1185">Reference proteome</keyword>
<evidence type="ECO:0000313" key="2">
    <source>
        <dbReference type="RefSeq" id="XP_009788510.1"/>
    </source>
</evidence>
<reference evidence="1" key="1">
    <citation type="journal article" date="2013" name="Genome Biol.">
        <title>Reference genomes and transcriptomes of Nicotiana sylvestris and Nicotiana tomentosiformis.</title>
        <authorList>
            <person name="Sierro N."/>
            <person name="Battey J.N."/>
            <person name="Ouadi S."/>
            <person name="Bovet L."/>
            <person name="Goepfert S."/>
            <person name="Bakaher N."/>
            <person name="Peitsch M.C."/>
            <person name="Ivanov N.V."/>
        </authorList>
    </citation>
    <scope>NUCLEOTIDE SEQUENCE [LARGE SCALE GENOMIC DNA]</scope>
</reference>
<reference evidence="2" key="2">
    <citation type="submission" date="2025-08" db="UniProtKB">
        <authorList>
            <consortium name="RefSeq"/>
        </authorList>
    </citation>
    <scope>IDENTIFICATION</scope>
    <source>
        <tissue evidence="2">Leaf</tissue>
    </source>
</reference>
<dbReference type="PANTHER" id="PTHR24559:SF431">
    <property type="entry name" value="RNA-DIRECTED DNA POLYMERASE HOMOLOG"/>
    <property type="match status" value="1"/>
</dbReference>
<accession>A0A1U7XPU6</accession>
<dbReference type="OrthoDB" id="1928766at2759"/>
<dbReference type="Proteomes" id="UP000189701">
    <property type="component" value="Unplaced"/>
</dbReference>
<protein>
    <submittedName>
        <fullName evidence="2">Uncharacterized protein LOC104236310</fullName>
    </submittedName>
</protein>
<dbReference type="PANTHER" id="PTHR24559">
    <property type="entry name" value="TRANSPOSON TY3-I GAG-POL POLYPROTEIN"/>
    <property type="match status" value="1"/>
</dbReference>
<gene>
    <name evidence="2" type="primary">LOC104236310</name>
</gene>
<dbReference type="InterPro" id="IPR043128">
    <property type="entry name" value="Rev_trsase/Diguanyl_cyclase"/>
</dbReference>
<dbReference type="Gene3D" id="3.30.70.270">
    <property type="match status" value="1"/>
</dbReference>
<dbReference type="InterPro" id="IPR053134">
    <property type="entry name" value="RNA-dir_DNA_polymerase"/>
</dbReference>
<name>A0A1U7XPU6_NICSY</name>
<dbReference type="Gene3D" id="3.10.10.10">
    <property type="entry name" value="HIV Type 1 Reverse Transcriptase, subunit A, domain 1"/>
    <property type="match status" value="1"/>
</dbReference>
<dbReference type="AlphaFoldDB" id="A0A1U7XPU6"/>
<dbReference type="eggNOG" id="KOG0017">
    <property type="taxonomic scope" value="Eukaryota"/>
</dbReference>
<dbReference type="SUPFAM" id="SSF56672">
    <property type="entry name" value="DNA/RNA polymerases"/>
    <property type="match status" value="1"/>
</dbReference>
<dbReference type="InterPro" id="IPR043502">
    <property type="entry name" value="DNA/RNA_pol_sf"/>
</dbReference>
<dbReference type="RefSeq" id="XP_009788510.1">
    <property type="nucleotide sequence ID" value="XM_009790208.1"/>
</dbReference>
<organism evidence="1 2">
    <name type="scientific">Nicotiana sylvestris</name>
    <name type="common">Wood tobacco</name>
    <name type="synonym">South American tobacco</name>
    <dbReference type="NCBI Taxonomy" id="4096"/>
    <lineage>
        <taxon>Eukaryota</taxon>
        <taxon>Viridiplantae</taxon>
        <taxon>Streptophyta</taxon>
        <taxon>Embryophyta</taxon>
        <taxon>Tracheophyta</taxon>
        <taxon>Spermatophyta</taxon>
        <taxon>Magnoliopsida</taxon>
        <taxon>eudicotyledons</taxon>
        <taxon>Gunneridae</taxon>
        <taxon>Pentapetalae</taxon>
        <taxon>asterids</taxon>
        <taxon>lamiids</taxon>
        <taxon>Solanales</taxon>
        <taxon>Solanaceae</taxon>
        <taxon>Nicotianoideae</taxon>
        <taxon>Nicotianeae</taxon>
        <taxon>Nicotiana</taxon>
    </lineage>
</organism>